<name>A0A9J5W9J1_SOLCO</name>
<evidence type="ECO:0000256" key="1">
    <source>
        <dbReference type="SAM" id="MobiDB-lite"/>
    </source>
</evidence>
<keyword evidence="3" id="KW-1185">Reference proteome</keyword>
<dbReference type="EMBL" id="JACXVP010000012">
    <property type="protein sequence ID" value="KAG5572249.1"/>
    <property type="molecule type" value="Genomic_DNA"/>
</dbReference>
<sequence>MLRRRQYNSSCQPGIGDIRQDKKQESKRKVKDKDVKIVEDSGRKAKEEDINIL</sequence>
<protein>
    <submittedName>
        <fullName evidence="2">Uncharacterized protein</fullName>
    </submittedName>
</protein>
<gene>
    <name evidence="2" type="ORF">H5410_062015</name>
</gene>
<feature type="region of interest" description="Disordered" evidence="1">
    <location>
        <begin position="1"/>
        <end position="35"/>
    </location>
</feature>
<evidence type="ECO:0000313" key="2">
    <source>
        <dbReference type="EMBL" id="KAG5572249.1"/>
    </source>
</evidence>
<dbReference type="AlphaFoldDB" id="A0A9J5W9J1"/>
<dbReference type="Proteomes" id="UP000824120">
    <property type="component" value="Chromosome 12"/>
</dbReference>
<accession>A0A9J5W9J1</accession>
<proteinExistence type="predicted"/>
<evidence type="ECO:0000313" key="3">
    <source>
        <dbReference type="Proteomes" id="UP000824120"/>
    </source>
</evidence>
<comment type="caution">
    <text evidence="2">The sequence shown here is derived from an EMBL/GenBank/DDBJ whole genome shotgun (WGS) entry which is preliminary data.</text>
</comment>
<organism evidence="2 3">
    <name type="scientific">Solanum commersonii</name>
    <name type="common">Commerson's wild potato</name>
    <name type="synonym">Commerson's nightshade</name>
    <dbReference type="NCBI Taxonomy" id="4109"/>
    <lineage>
        <taxon>Eukaryota</taxon>
        <taxon>Viridiplantae</taxon>
        <taxon>Streptophyta</taxon>
        <taxon>Embryophyta</taxon>
        <taxon>Tracheophyta</taxon>
        <taxon>Spermatophyta</taxon>
        <taxon>Magnoliopsida</taxon>
        <taxon>eudicotyledons</taxon>
        <taxon>Gunneridae</taxon>
        <taxon>Pentapetalae</taxon>
        <taxon>asterids</taxon>
        <taxon>lamiids</taxon>
        <taxon>Solanales</taxon>
        <taxon>Solanaceae</taxon>
        <taxon>Solanoideae</taxon>
        <taxon>Solaneae</taxon>
        <taxon>Solanum</taxon>
    </lineage>
</organism>
<reference evidence="2 3" key="1">
    <citation type="submission" date="2020-09" db="EMBL/GenBank/DDBJ databases">
        <title>De no assembly of potato wild relative species, Solanum commersonii.</title>
        <authorList>
            <person name="Cho K."/>
        </authorList>
    </citation>
    <scope>NUCLEOTIDE SEQUENCE [LARGE SCALE GENOMIC DNA]</scope>
    <source>
        <strain evidence="2">LZ3.2</strain>
        <tissue evidence="2">Leaf</tissue>
    </source>
</reference>